<dbReference type="PIRSF" id="PIRSF004633">
    <property type="entry name" value="UCP_PLP_oxd"/>
    <property type="match status" value="1"/>
</dbReference>
<dbReference type="Pfam" id="PF01243">
    <property type="entry name" value="PNPOx_N"/>
    <property type="match status" value="1"/>
</dbReference>
<feature type="domain" description="Pyridoxamine 5'-phosphate oxidase N-terminal" evidence="2">
    <location>
        <begin position="30"/>
        <end position="161"/>
    </location>
</feature>
<dbReference type="PANTHER" id="PTHR35176">
    <property type="entry name" value="HEME OXYGENASE HI_0854-RELATED"/>
    <property type="match status" value="1"/>
</dbReference>
<sequence>MENKYRISIIIRYDECNFILFMSQVEKVQTEYEKFPQGFSSIIISTVNEKGIPNTSYTPFVMDESKNIYIYVSGLASHTTNIHAHPHVGVLFIEDESKTPNIFARRRLSFDCTATLITRETEKWNQIVEQFQDRFGEIIEMLRSLPDFRIFQLTPTEGRFVIGFGAAYNINGDNLNQLVQITKDNNS</sequence>
<dbReference type="SUPFAM" id="SSF50475">
    <property type="entry name" value="FMN-binding split barrel"/>
    <property type="match status" value="1"/>
</dbReference>
<evidence type="ECO:0000313" key="4">
    <source>
        <dbReference type="Proteomes" id="UP000010474"/>
    </source>
</evidence>
<dbReference type="AlphaFoldDB" id="K9ZMS3"/>
<dbReference type="InterPro" id="IPR012349">
    <property type="entry name" value="Split_barrel_FMN-bd"/>
</dbReference>
<proteinExistence type="predicted"/>
<name>K9ZMS3_ANACC</name>
<dbReference type="Proteomes" id="UP000010474">
    <property type="component" value="Chromosome"/>
</dbReference>
<dbReference type="GO" id="GO:0005829">
    <property type="term" value="C:cytosol"/>
    <property type="evidence" value="ECO:0007669"/>
    <property type="project" value="TreeGrafter"/>
</dbReference>
<evidence type="ECO:0000256" key="1">
    <source>
        <dbReference type="ARBA" id="ARBA00023002"/>
    </source>
</evidence>
<dbReference type="EMBL" id="CP003659">
    <property type="protein sequence ID" value="AFZ60089.1"/>
    <property type="molecule type" value="Genomic_DNA"/>
</dbReference>
<dbReference type="GO" id="GO:0070967">
    <property type="term" value="F:coenzyme F420 binding"/>
    <property type="evidence" value="ECO:0007669"/>
    <property type="project" value="TreeGrafter"/>
</dbReference>
<dbReference type="HOGENOM" id="CLU_093808_1_0_3"/>
<dbReference type="InterPro" id="IPR014419">
    <property type="entry name" value="HutZ"/>
</dbReference>
<dbReference type="Gene3D" id="2.30.110.10">
    <property type="entry name" value="Electron Transport, Fmn-binding Protein, Chain A"/>
    <property type="match status" value="1"/>
</dbReference>
<dbReference type="PANTHER" id="PTHR35176:SF6">
    <property type="entry name" value="HEME OXYGENASE HI_0854-RELATED"/>
    <property type="match status" value="1"/>
</dbReference>
<accession>K9ZMS3</accession>
<keyword evidence="4" id="KW-1185">Reference proteome</keyword>
<dbReference type="STRING" id="272123.Anacy_4744"/>
<dbReference type="InterPro" id="IPR052019">
    <property type="entry name" value="F420H2_bilvrd_red/Heme_oxyg"/>
</dbReference>
<reference evidence="4" key="1">
    <citation type="journal article" date="2013" name="Proc. Natl. Acad. Sci. U.S.A.">
        <title>Improving the coverage of the cyanobacterial phylum using diversity-driven genome sequencing.</title>
        <authorList>
            <person name="Shih P.M."/>
            <person name="Wu D."/>
            <person name="Latifi A."/>
            <person name="Axen S.D."/>
            <person name="Fewer D.P."/>
            <person name="Talla E."/>
            <person name="Calteau A."/>
            <person name="Cai F."/>
            <person name="Tandeau de Marsac N."/>
            <person name="Rippka R."/>
            <person name="Herdman M."/>
            <person name="Sivonen K."/>
            <person name="Coursin T."/>
            <person name="Laurent T."/>
            <person name="Goodwin L."/>
            <person name="Nolan M."/>
            <person name="Davenport K.W."/>
            <person name="Han C.S."/>
            <person name="Rubin E.M."/>
            <person name="Eisen J.A."/>
            <person name="Woyke T."/>
            <person name="Gugger M."/>
            <person name="Kerfeld C.A."/>
        </authorList>
    </citation>
    <scope>NUCLEOTIDE SEQUENCE [LARGE SCALE GENOMIC DNA]</scope>
    <source>
        <strain evidence="4">ATCC 27899 / PCC 7122</strain>
    </source>
</reference>
<dbReference type="InterPro" id="IPR011576">
    <property type="entry name" value="Pyridox_Oxase_N"/>
</dbReference>
<dbReference type="eggNOG" id="COG0748">
    <property type="taxonomic scope" value="Bacteria"/>
</dbReference>
<gene>
    <name evidence="3" type="ordered locus">Anacy_4744</name>
</gene>
<dbReference type="GO" id="GO:0016627">
    <property type="term" value="F:oxidoreductase activity, acting on the CH-CH group of donors"/>
    <property type="evidence" value="ECO:0007669"/>
    <property type="project" value="TreeGrafter"/>
</dbReference>
<organism evidence="3 4">
    <name type="scientific">Anabaena cylindrica (strain ATCC 27899 / PCC 7122)</name>
    <dbReference type="NCBI Taxonomy" id="272123"/>
    <lineage>
        <taxon>Bacteria</taxon>
        <taxon>Bacillati</taxon>
        <taxon>Cyanobacteriota</taxon>
        <taxon>Cyanophyceae</taxon>
        <taxon>Nostocales</taxon>
        <taxon>Nostocaceae</taxon>
        <taxon>Anabaena</taxon>
    </lineage>
</organism>
<dbReference type="PATRIC" id="fig|272123.3.peg.5159"/>
<protein>
    <submittedName>
        <fullName evidence="3">Pyridoxamine 5'-phosphate oxidase-related FMN-binding protein</fullName>
    </submittedName>
</protein>
<evidence type="ECO:0000313" key="3">
    <source>
        <dbReference type="EMBL" id="AFZ60089.1"/>
    </source>
</evidence>
<keyword evidence="1" id="KW-0560">Oxidoreductase</keyword>
<evidence type="ECO:0000259" key="2">
    <source>
        <dbReference type="Pfam" id="PF01243"/>
    </source>
</evidence>
<dbReference type="KEGG" id="acy:Anacy_4744"/>